<keyword evidence="2" id="KW-1185">Reference proteome</keyword>
<accession>A0AAD3TJC5</accession>
<evidence type="ECO:0000313" key="2">
    <source>
        <dbReference type="Proteomes" id="UP001279734"/>
    </source>
</evidence>
<reference evidence="1" key="1">
    <citation type="submission" date="2023-05" db="EMBL/GenBank/DDBJ databases">
        <title>Nepenthes gracilis genome sequencing.</title>
        <authorList>
            <person name="Fukushima K."/>
        </authorList>
    </citation>
    <scope>NUCLEOTIDE SEQUENCE</scope>
    <source>
        <strain evidence="1">SING2019-196</strain>
    </source>
</reference>
<proteinExistence type="predicted"/>
<organism evidence="1 2">
    <name type="scientific">Nepenthes gracilis</name>
    <name type="common">Slender pitcher plant</name>
    <dbReference type="NCBI Taxonomy" id="150966"/>
    <lineage>
        <taxon>Eukaryota</taxon>
        <taxon>Viridiplantae</taxon>
        <taxon>Streptophyta</taxon>
        <taxon>Embryophyta</taxon>
        <taxon>Tracheophyta</taxon>
        <taxon>Spermatophyta</taxon>
        <taxon>Magnoliopsida</taxon>
        <taxon>eudicotyledons</taxon>
        <taxon>Gunneridae</taxon>
        <taxon>Pentapetalae</taxon>
        <taxon>Caryophyllales</taxon>
        <taxon>Nepenthaceae</taxon>
        <taxon>Nepenthes</taxon>
    </lineage>
</organism>
<dbReference type="AlphaFoldDB" id="A0AAD3TJC5"/>
<protein>
    <submittedName>
        <fullName evidence="1">Uncharacterized protein</fullName>
    </submittedName>
</protein>
<dbReference type="Proteomes" id="UP001279734">
    <property type="component" value="Unassembled WGS sequence"/>
</dbReference>
<evidence type="ECO:0000313" key="1">
    <source>
        <dbReference type="EMBL" id="GMH29963.1"/>
    </source>
</evidence>
<sequence length="113" mass="13216">MCIPKEGARILSLSAENLSGYRIQKESNQSNDRYYHKGSMPERAAIPANTRIKSFYTRKASQYNGYRRPWSSHSKARSHFDCKSLIEKKLSRFRHSRTLSLSLCYHVPRVYNT</sequence>
<gene>
    <name evidence="1" type="ORF">Nepgr_031806</name>
</gene>
<dbReference type="EMBL" id="BSYO01000037">
    <property type="protein sequence ID" value="GMH29963.1"/>
    <property type="molecule type" value="Genomic_DNA"/>
</dbReference>
<comment type="caution">
    <text evidence="1">The sequence shown here is derived from an EMBL/GenBank/DDBJ whole genome shotgun (WGS) entry which is preliminary data.</text>
</comment>
<name>A0AAD3TJC5_NEPGR</name>